<feature type="signal peptide" evidence="1">
    <location>
        <begin position="1"/>
        <end position="20"/>
    </location>
</feature>
<dbReference type="RefSeq" id="WP_176004589.1">
    <property type="nucleotide sequence ID" value="NZ_JABWMI010000005.1"/>
</dbReference>
<dbReference type="Gene3D" id="2.60.40.1120">
    <property type="entry name" value="Carboxypeptidase-like, regulatory domain"/>
    <property type="match status" value="1"/>
</dbReference>
<keyword evidence="3" id="KW-1185">Reference proteome</keyword>
<evidence type="ECO:0008006" key="4">
    <source>
        <dbReference type="Google" id="ProtNLM"/>
    </source>
</evidence>
<comment type="caution">
    <text evidence="2">The sequence shown here is derived from an EMBL/GenBank/DDBJ whole genome shotgun (WGS) entry which is preliminary data.</text>
</comment>
<dbReference type="PROSITE" id="PS51257">
    <property type="entry name" value="PROKAR_LIPOPROTEIN"/>
    <property type="match status" value="1"/>
</dbReference>
<sequence length="588" mass="62265">MKKTKLLLALFCAASLFVSCNEDDGNNNGGPSGSDFEQNFGATVSRDFIGQVVNVNNQAVSGATVKIGSTTTQTDERGMFAINGASVHEKFAYMTVDKMGYFQGSRSLVPTSGKNSVKIMLVPNTPTATVSSGASSEVTTDSGSKILFDGSFEDENGNAYSGDVSVSVFHLKPSDDNISSLMPGMLYAERENGNEAALETFGMINVELRGSGGQILQPAEGHPAGIEVAIDNAQMASAPSTIPLWHFDAAKGWWKEDGVAIRQGNKYVGEASHFSWWNCDAPFPTTQLTITVNDADGNPIANAGVGITFGGWNWPNIGYTSMNGQVSGLVPANETLTITVYDICGGIAYTATQAPISSATSVTLTVSGGSAQTTLVEGTLQDCDGNNVTNGYIYMHYGNTSSWANVTNGNFSFTTLVCSPGQTFTLQAVDLANFQETDSITYTFTTPVTNVGNIQTCNAIDEFISYQVDDEPTVYIVQEVSAYLGGQGQVNGLTISGWNETPNTPNGFESLYIYSGNTNVPGVYSTAQFSLEGTLGYIFSGTTNDIVFNLTSVGAVGEYVDLNFSGTYVGQDMQTHTVTGVAHAIRTN</sequence>
<dbReference type="EMBL" id="JACBJI010000001">
    <property type="protein sequence ID" value="NYA69762.1"/>
    <property type="molecule type" value="Genomic_DNA"/>
</dbReference>
<gene>
    <name evidence="2" type="ORF">HZF10_02435</name>
</gene>
<evidence type="ECO:0000256" key="1">
    <source>
        <dbReference type="SAM" id="SignalP"/>
    </source>
</evidence>
<protein>
    <recommendedName>
        <fullName evidence="4">Carboxypeptidase regulatory-like domain-containing protein</fullName>
    </recommendedName>
</protein>
<dbReference type="AlphaFoldDB" id="A0A7Y8XZF5"/>
<dbReference type="Gene3D" id="2.60.40.10">
    <property type="entry name" value="Immunoglobulins"/>
    <property type="match status" value="1"/>
</dbReference>
<dbReference type="Proteomes" id="UP000535020">
    <property type="component" value="Unassembled WGS sequence"/>
</dbReference>
<name>A0A7Y8XZF5_9FLAO</name>
<dbReference type="SUPFAM" id="SSF49464">
    <property type="entry name" value="Carboxypeptidase regulatory domain-like"/>
    <property type="match status" value="1"/>
</dbReference>
<accession>A0A7Y8XZF5</accession>
<evidence type="ECO:0000313" key="3">
    <source>
        <dbReference type="Proteomes" id="UP000535020"/>
    </source>
</evidence>
<feature type="chain" id="PRO_5031334057" description="Carboxypeptidase regulatory-like domain-containing protein" evidence="1">
    <location>
        <begin position="21"/>
        <end position="588"/>
    </location>
</feature>
<keyword evidence="1" id="KW-0732">Signal</keyword>
<organism evidence="2 3">
    <name type="scientific">Flavobacterium agri</name>
    <dbReference type="NCBI Taxonomy" id="2743471"/>
    <lineage>
        <taxon>Bacteria</taxon>
        <taxon>Pseudomonadati</taxon>
        <taxon>Bacteroidota</taxon>
        <taxon>Flavobacteriia</taxon>
        <taxon>Flavobacteriales</taxon>
        <taxon>Flavobacteriaceae</taxon>
        <taxon>Flavobacterium</taxon>
    </lineage>
</organism>
<dbReference type="InterPro" id="IPR008969">
    <property type="entry name" value="CarboxyPept-like_regulatory"/>
</dbReference>
<evidence type="ECO:0000313" key="2">
    <source>
        <dbReference type="EMBL" id="NYA69762.1"/>
    </source>
</evidence>
<dbReference type="InterPro" id="IPR013783">
    <property type="entry name" value="Ig-like_fold"/>
</dbReference>
<proteinExistence type="predicted"/>
<reference evidence="2 3" key="1">
    <citation type="submission" date="2020-07" db="EMBL/GenBank/DDBJ databases">
        <authorList>
            <person name="Sun Q."/>
        </authorList>
    </citation>
    <scope>NUCLEOTIDE SEQUENCE [LARGE SCALE GENOMIC DNA]</scope>
    <source>
        <strain evidence="2 3">MAH-1</strain>
    </source>
</reference>